<dbReference type="PANTHER" id="PTHR47837">
    <property type="entry name" value="GTP PYROPHOSPHOKINASE YJBM"/>
    <property type="match status" value="1"/>
</dbReference>
<dbReference type="GO" id="GO:0015969">
    <property type="term" value="P:guanosine tetraphosphate metabolic process"/>
    <property type="evidence" value="ECO:0007669"/>
    <property type="project" value="InterPro"/>
</dbReference>
<feature type="coiled-coil region" evidence="1">
    <location>
        <begin position="200"/>
        <end position="227"/>
    </location>
</feature>
<dbReference type="InterPro" id="IPR007685">
    <property type="entry name" value="RelA_SpoT"/>
</dbReference>
<protein>
    <recommendedName>
        <fullName evidence="2">RelA/SpoT domain-containing protein</fullName>
    </recommendedName>
</protein>
<dbReference type="PANTHER" id="PTHR47837:SF1">
    <property type="entry name" value="GTP PYROPHOSPHOKINASE YJBM"/>
    <property type="match status" value="1"/>
</dbReference>
<dbReference type="Pfam" id="PF04607">
    <property type="entry name" value="RelA_SpoT"/>
    <property type="match status" value="1"/>
</dbReference>
<dbReference type="CDD" id="cd05399">
    <property type="entry name" value="NT_Rel-Spo_like"/>
    <property type="match status" value="1"/>
</dbReference>
<dbReference type="KEGG" id="mox:DAMO_2071"/>
<evidence type="ECO:0000313" key="3">
    <source>
        <dbReference type="EMBL" id="CBE69121.1"/>
    </source>
</evidence>
<sequence length="240" mass="27173">MTNLSHTQIDQLGDRLREDSLTESDLRILDEYRRSFEEACETVVRFLREGLKLQPTGRPAKSTGSLIEKLRRESIRLSQVQDIAGCRVVVADITEQESIAVALLFMWPGASVIDRRADPSHGYRAVHIIAKTSGKLVEIQVRTLLQHLWAELSEKLSDVFDPDIKYGGGHDAIRRLLATFSADIARVEESELRIARLIEQHGSEQNLQELRERVVDLKKEIAGSLNRLISELVNLKGQKQ</sequence>
<gene>
    <name evidence="3" type="ORF">DAMO_2071</name>
</gene>
<dbReference type="AlphaFoldDB" id="D5MH89"/>
<organism evidence="3 4">
    <name type="scientific">Methylomirabilis oxygeniifera</name>
    <dbReference type="NCBI Taxonomy" id="671143"/>
    <lineage>
        <taxon>Bacteria</taxon>
        <taxon>Candidatus Methylomirabilota</taxon>
        <taxon>Candidatus Methylomirabilia</taxon>
        <taxon>Candidatus Methylomirabilales</taxon>
        <taxon>Candidatus Methylomirabilaceae</taxon>
        <taxon>Candidatus Methylomirabilis</taxon>
    </lineage>
</organism>
<dbReference type="SMART" id="SM00954">
    <property type="entry name" value="RelA_SpoT"/>
    <property type="match status" value="1"/>
</dbReference>
<dbReference type="InterPro" id="IPR052366">
    <property type="entry name" value="GTP_Pyrophosphokinase"/>
</dbReference>
<keyword evidence="1" id="KW-0175">Coiled coil</keyword>
<evidence type="ECO:0000313" key="4">
    <source>
        <dbReference type="Proteomes" id="UP000006898"/>
    </source>
</evidence>
<dbReference type="STRING" id="671143.DAMO_2071"/>
<feature type="domain" description="RelA/SpoT" evidence="2">
    <location>
        <begin position="57"/>
        <end position="164"/>
    </location>
</feature>
<name>D5MH89_METO1</name>
<dbReference type="InterPro" id="IPR043519">
    <property type="entry name" value="NT_sf"/>
</dbReference>
<dbReference type="EMBL" id="FP565575">
    <property type="protein sequence ID" value="CBE69121.1"/>
    <property type="molecule type" value="Genomic_DNA"/>
</dbReference>
<reference evidence="3 4" key="1">
    <citation type="journal article" date="2010" name="Nature">
        <title>Nitrite-driven anaerobic methane oxidation by oxygenic bacteria.</title>
        <authorList>
            <person name="Ettwig K.F."/>
            <person name="Butler M.K."/>
            <person name="Le Paslier D."/>
            <person name="Pelletier E."/>
            <person name="Mangenot S."/>
            <person name="Kuypers M.M.M."/>
            <person name="Schreiber F."/>
            <person name="Dutilh B.E."/>
            <person name="Zedelius J."/>
            <person name="de Beer D."/>
            <person name="Gloerich J."/>
            <person name="Wessels H.J.C.T."/>
            <person name="van Allen T."/>
            <person name="Luesken F."/>
            <person name="Wu M."/>
            <person name="van de Pas-Schoonen K.T."/>
            <person name="Op den Camp H.J.M."/>
            <person name="Janssen-Megens E.M."/>
            <person name="Francoijs K-J."/>
            <person name="Stunnenberg H."/>
            <person name="Weissenbach J."/>
            <person name="Jetten M.S.M."/>
            <person name="Strous M."/>
        </authorList>
    </citation>
    <scope>NUCLEOTIDE SEQUENCE [LARGE SCALE GENOMIC DNA]</scope>
</reference>
<accession>D5MH89</accession>
<dbReference type="Gene3D" id="3.30.460.10">
    <property type="entry name" value="Beta Polymerase, domain 2"/>
    <property type="match status" value="1"/>
</dbReference>
<evidence type="ECO:0000256" key="1">
    <source>
        <dbReference type="SAM" id="Coils"/>
    </source>
</evidence>
<dbReference type="Proteomes" id="UP000006898">
    <property type="component" value="Chromosome"/>
</dbReference>
<dbReference type="eggNOG" id="COG2357">
    <property type="taxonomic scope" value="Bacteria"/>
</dbReference>
<dbReference type="HOGENOM" id="CLU_097424_0_0_0"/>
<dbReference type="SUPFAM" id="SSF81301">
    <property type="entry name" value="Nucleotidyltransferase"/>
    <property type="match status" value="1"/>
</dbReference>
<evidence type="ECO:0000259" key="2">
    <source>
        <dbReference type="SMART" id="SM00954"/>
    </source>
</evidence>
<proteinExistence type="predicted"/>